<proteinExistence type="predicted"/>
<dbReference type="EMBL" id="MNCJ02000329">
    <property type="protein sequence ID" value="KAF5771033.1"/>
    <property type="molecule type" value="Genomic_DNA"/>
</dbReference>
<gene>
    <name evidence="1" type="ORF">HanXRQr2_Chr14g0666011</name>
</gene>
<keyword evidence="2" id="KW-1185">Reference proteome</keyword>
<name>A0A9K3ECK5_HELAN</name>
<organism evidence="1 2">
    <name type="scientific">Helianthus annuus</name>
    <name type="common">Common sunflower</name>
    <dbReference type="NCBI Taxonomy" id="4232"/>
    <lineage>
        <taxon>Eukaryota</taxon>
        <taxon>Viridiplantae</taxon>
        <taxon>Streptophyta</taxon>
        <taxon>Embryophyta</taxon>
        <taxon>Tracheophyta</taxon>
        <taxon>Spermatophyta</taxon>
        <taxon>Magnoliopsida</taxon>
        <taxon>eudicotyledons</taxon>
        <taxon>Gunneridae</taxon>
        <taxon>Pentapetalae</taxon>
        <taxon>asterids</taxon>
        <taxon>campanulids</taxon>
        <taxon>Asterales</taxon>
        <taxon>Asteraceae</taxon>
        <taxon>Asteroideae</taxon>
        <taxon>Heliantheae alliance</taxon>
        <taxon>Heliantheae</taxon>
        <taxon>Helianthus</taxon>
    </lineage>
</organism>
<dbReference type="Gramene" id="mRNA:HanXRQr2_Chr14g0666011">
    <property type="protein sequence ID" value="CDS:HanXRQr2_Chr14g0666011.1"/>
    <property type="gene ID" value="HanXRQr2_Chr14g0666011"/>
</dbReference>
<dbReference type="AlphaFoldDB" id="A0A9K3ECK5"/>
<evidence type="ECO:0000313" key="1">
    <source>
        <dbReference type="EMBL" id="KAF5771033.1"/>
    </source>
</evidence>
<accession>A0A9K3ECK5</accession>
<reference evidence="1" key="1">
    <citation type="journal article" date="2017" name="Nature">
        <title>The sunflower genome provides insights into oil metabolism, flowering and Asterid evolution.</title>
        <authorList>
            <person name="Badouin H."/>
            <person name="Gouzy J."/>
            <person name="Grassa C.J."/>
            <person name="Murat F."/>
            <person name="Staton S.E."/>
            <person name="Cottret L."/>
            <person name="Lelandais-Briere C."/>
            <person name="Owens G.L."/>
            <person name="Carrere S."/>
            <person name="Mayjonade B."/>
            <person name="Legrand L."/>
            <person name="Gill N."/>
            <person name="Kane N.C."/>
            <person name="Bowers J.E."/>
            <person name="Hubner S."/>
            <person name="Bellec A."/>
            <person name="Berard A."/>
            <person name="Berges H."/>
            <person name="Blanchet N."/>
            <person name="Boniface M.C."/>
            <person name="Brunel D."/>
            <person name="Catrice O."/>
            <person name="Chaidir N."/>
            <person name="Claudel C."/>
            <person name="Donnadieu C."/>
            <person name="Faraut T."/>
            <person name="Fievet G."/>
            <person name="Helmstetter N."/>
            <person name="King M."/>
            <person name="Knapp S.J."/>
            <person name="Lai Z."/>
            <person name="Le Paslier M.C."/>
            <person name="Lippi Y."/>
            <person name="Lorenzon L."/>
            <person name="Mandel J.R."/>
            <person name="Marage G."/>
            <person name="Marchand G."/>
            <person name="Marquand E."/>
            <person name="Bret-Mestries E."/>
            <person name="Morien E."/>
            <person name="Nambeesan S."/>
            <person name="Nguyen T."/>
            <person name="Pegot-Espagnet P."/>
            <person name="Pouilly N."/>
            <person name="Raftis F."/>
            <person name="Sallet E."/>
            <person name="Schiex T."/>
            <person name="Thomas J."/>
            <person name="Vandecasteele C."/>
            <person name="Vares D."/>
            <person name="Vear F."/>
            <person name="Vautrin S."/>
            <person name="Crespi M."/>
            <person name="Mangin B."/>
            <person name="Burke J.M."/>
            <person name="Salse J."/>
            <person name="Munos S."/>
            <person name="Vincourt P."/>
            <person name="Rieseberg L.H."/>
            <person name="Langlade N.B."/>
        </authorList>
    </citation>
    <scope>NUCLEOTIDE SEQUENCE</scope>
    <source>
        <tissue evidence="1">Leaves</tissue>
    </source>
</reference>
<reference evidence="1" key="2">
    <citation type="submission" date="2020-06" db="EMBL/GenBank/DDBJ databases">
        <title>Helianthus annuus Genome sequencing and assembly Release 2.</title>
        <authorList>
            <person name="Gouzy J."/>
            <person name="Langlade N."/>
            <person name="Munos S."/>
        </authorList>
    </citation>
    <scope>NUCLEOTIDE SEQUENCE</scope>
    <source>
        <tissue evidence="1">Leaves</tissue>
    </source>
</reference>
<protein>
    <submittedName>
        <fullName evidence="1">Uncharacterized protein</fullName>
    </submittedName>
</protein>
<comment type="caution">
    <text evidence="1">The sequence shown here is derived from an EMBL/GenBank/DDBJ whole genome shotgun (WGS) entry which is preliminary data.</text>
</comment>
<evidence type="ECO:0000313" key="2">
    <source>
        <dbReference type="Proteomes" id="UP000215914"/>
    </source>
</evidence>
<sequence length="83" mass="9613">MPHPRTESTQKKVHESNMNVRYTSTQFFSYYTQISNSIAPLLDSHRVLVPRALSAIIYHEYSHTPKCTEPNTPTREADIHNNL</sequence>
<dbReference type="Proteomes" id="UP000215914">
    <property type="component" value="Unassembled WGS sequence"/>
</dbReference>